<organism evidence="1 2">
    <name type="scientific">Chelatococcus sambhunathii</name>
    <dbReference type="NCBI Taxonomy" id="363953"/>
    <lineage>
        <taxon>Bacteria</taxon>
        <taxon>Pseudomonadati</taxon>
        <taxon>Pseudomonadota</taxon>
        <taxon>Alphaproteobacteria</taxon>
        <taxon>Hyphomicrobiales</taxon>
        <taxon>Chelatococcaceae</taxon>
        <taxon>Chelatococcus</taxon>
    </lineage>
</organism>
<dbReference type="InterPro" id="IPR012337">
    <property type="entry name" value="RNaseH-like_sf"/>
</dbReference>
<protein>
    <recommendedName>
        <fullName evidence="3">Holliday junction resolvasome RuvABC endonuclease subunit</fullName>
    </recommendedName>
</protein>
<dbReference type="InterPro" id="IPR036397">
    <property type="entry name" value="RNaseH_sf"/>
</dbReference>
<evidence type="ECO:0008006" key="3">
    <source>
        <dbReference type="Google" id="ProtNLM"/>
    </source>
</evidence>
<evidence type="ECO:0000313" key="1">
    <source>
        <dbReference type="EMBL" id="CUA90647.1"/>
    </source>
</evidence>
<accession>A0ABP2AEB2</accession>
<reference evidence="1 2" key="1">
    <citation type="submission" date="2015-08" db="EMBL/GenBank/DDBJ databases">
        <authorList>
            <person name="Varghese N."/>
        </authorList>
    </citation>
    <scope>NUCLEOTIDE SEQUENCE [LARGE SCALE GENOMIC DNA]</scope>
    <source>
        <strain evidence="1 2">DSM 18167</strain>
    </source>
</reference>
<evidence type="ECO:0000313" key="2">
    <source>
        <dbReference type="Proteomes" id="UP000182178"/>
    </source>
</evidence>
<gene>
    <name evidence="1" type="ORF">Ga0061061_11447</name>
</gene>
<dbReference type="SUPFAM" id="SSF53098">
    <property type="entry name" value="Ribonuclease H-like"/>
    <property type="match status" value="1"/>
</dbReference>
<dbReference type="EMBL" id="CYHC01000014">
    <property type="protein sequence ID" value="CUA90647.1"/>
    <property type="molecule type" value="Genomic_DNA"/>
</dbReference>
<dbReference type="Proteomes" id="UP000182178">
    <property type="component" value="Unassembled WGS sequence"/>
</dbReference>
<keyword evidence="2" id="KW-1185">Reference proteome</keyword>
<comment type="caution">
    <text evidence="1">The sequence shown here is derived from an EMBL/GenBank/DDBJ whole genome shotgun (WGS) entry which is preliminary data.</text>
</comment>
<name>A0ABP2AEB2_9HYPH</name>
<proteinExistence type="predicted"/>
<dbReference type="Gene3D" id="3.30.420.10">
    <property type="entry name" value="Ribonuclease H-like superfamily/Ribonuclease H"/>
    <property type="match status" value="1"/>
</dbReference>
<sequence>MFALATRPAVDANPSARPELKLVPANPRTLLALDLGSATGWALKRIGRPIVSGTMTFKAGRFEGGGMPFLRFRRWLAEIEAAEGLLAVYFEEVRVHAGTIAAHVYGGFLAELTAWCEERRHPYEGVPVGVIKRFATGKGNADKQAVCDAMRARGFSPADYNEADAIAILLWAIETRGVP</sequence>